<evidence type="ECO:0000313" key="3">
    <source>
        <dbReference type="Proteomes" id="UP000228934"/>
    </source>
</evidence>
<name>A0A2G9RJR6_AQUCT</name>
<reference evidence="3" key="1">
    <citation type="journal article" date="2017" name="Nat. Commun.">
        <title>The North American bullfrog draft genome provides insight into hormonal regulation of long noncoding RNA.</title>
        <authorList>
            <person name="Hammond S.A."/>
            <person name="Warren R.L."/>
            <person name="Vandervalk B.P."/>
            <person name="Kucuk E."/>
            <person name="Khan H."/>
            <person name="Gibb E.A."/>
            <person name="Pandoh P."/>
            <person name="Kirk H."/>
            <person name="Zhao Y."/>
            <person name="Jones M."/>
            <person name="Mungall A.J."/>
            <person name="Coope R."/>
            <person name="Pleasance S."/>
            <person name="Moore R.A."/>
            <person name="Holt R.A."/>
            <person name="Round J.M."/>
            <person name="Ohora S."/>
            <person name="Walle B.V."/>
            <person name="Veldhoen N."/>
            <person name="Helbing C.C."/>
            <person name="Birol I."/>
        </authorList>
    </citation>
    <scope>NUCLEOTIDE SEQUENCE [LARGE SCALE GENOMIC DNA]</scope>
</reference>
<keyword evidence="1" id="KW-0175">Coiled coil</keyword>
<feature type="coiled-coil region" evidence="1">
    <location>
        <begin position="13"/>
        <end position="152"/>
    </location>
</feature>
<dbReference type="GO" id="GO:0005783">
    <property type="term" value="C:endoplasmic reticulum"/>
    <property type="evidence" value="ECO:0007669"/>
    <property type="project" value="TreeGrafter"/>
</dbReference>
<evidence type="ECO:0000256" key="1">
    <source>
        <dbReference type="SAM" id="Coils"/>
    </source>
</evidence>
<dbReference type="Proteomes" id="UP000228934">
    <property type="component" value="Unassembled WGS sequence"/>
</dbReference>
<dbReference type="PANTHER" id="PTHR46515">
    <property type="entry name" value="TATA ELEMENT MODULATORY FACTOR TMF1"/>
    <property type="match status" value="1"/>
</dbReference>
<sequence length="161" mass="18876">ELTTRLEKREVQLLSVSKEKALLEETVDNLRDELVRVKEESSSISLLKDEFTHRIAEAERRAQLACKERDTAKKEELATRLNSSEAAEIMREKDEQIKGLMEEGEKLSKQQLQNSNIIKKLRSKEKEHEHTVTKQAKKIRELEDDLQLLKQHSIFLWIKVD</sequence>
<dbReference type="InterPro" id="IPR052602">
    <property type="entry name" value="Growth_transcription_reg"/>
</dbReference>
<accession>A0A2G9RJR6</accession>
<evidence type="ECO:0000313" key="2">
    <source>
        <dbReference type="EMBL" id="PIO28127.1"/>
    </source>
</evidence>
<proteinExistence type="predicted"/>
<feature type="non-terminal residue" evidence="2">
    <location>
        <position position="1"/>
    </location>
</feature>
<dbReference type="InterPro" id="IPR022092">
    <property type="entry name" value="TMF_DNA-bd"/>
</dbReference>
<keyword evidence="3" id="KW-1185">Reference proteome</keyword>
<dbReference type="AlphaFoldDB" id="A0A2G9RJR6"/>
<dbReference type="GO" id="GO:0005794">
    <property type="term" value="C:Golgi apparatus"/>
    <property type="evidence" value="ECO:0007669"/>
    <property type="project" value="TreeGrafter"/>
</dbReference>
<protein>
    <submittedName>
        <fullName evidence="2">Uncharacterized protein</fullName>
    </submittedName>
</protein>
<organism evidence="2 3">
    <name type="scientific">Aquarana catesbeiana</name>
    <name type="common">American bullfrog</name>
    <name type="synonym">Rana catesbeiana</name>
    <dbReference type="NCBI Taxonomy" id="8400"/>
    <lineage>
        <taxon>Eukaryota</taxon>
        <taxon>Metazoa</taxon>
        <taxon>Chordata</taxon>
        <taxon>Craniata</taxon>
        <taxon>Vertebrata</taxon>
        <taxon>Euteleostomi</taxon>
        <taxon>Amphibia</taxon>
        <taxon>Batrachia</taxon>
        <taxon>Anura</taxon>
        <taxon>Neobatrachia</taxon>
        <taxon>Ranoidea</taxon>
        <taxon>Ranidae</taxon>
        <taxon>Aquarana</taxon>
    </lineage>
</organism>
<dbReference type="EMBL" id="KV942241">
    <property type="protein sequence ID" value="PIO28127.1"/>
    <property type="molecule type" value="Genomic_DNA"/>
</dbReference>
<dbReference type="Pfam" id="PF12329">
    <property type="entry name" value="TMF_DNA_bd"/>
    <property type="match status" value="1"/>
</dbReference>
<gene>
    <name evidence="2" type="ORF">AB205_0206940</name>
</gene>
<dbReference type="OrthoDB" id="74178at2759"/>
<dbReference type="PANTHER" id="PTHR46515:SF1">
    <property type="entry name" value="TATA ELEMENT MODULATORY FACTOR"/>
    <property type="match status" value="1"/>
</dbReference>